<gene>
    <name evidence="2" type="ORF">ACFSY7_15320</name>
</gene>
<dbReference type="InterPro" id="IPR010359">
    <property type="entry name" value="IrrE_HExxH"/>
</dbReference>
<feature type="domain" description="IrrE N-terminal-like" evidence="1">
    <location>
        <begin position="33"/>
        <end position="120"/>
    </location>
</feature>
<sequence>MNRFEALWDEFYEEVPIWQTNFLPGKLSGFYDYDGIFLKNNLTQNKYHCVLAEELGHFKTTMGNIVEQKTIRDRQQEIIARRWGHKKIVTLDNLIECYEKYITTVEEICAHLEIVPEFLEECLVHYRQQYGQDIFYKDYLIILDPLDIKRKKDLAL</sequence>
<protein>
    <submittedName>
        <fullName evidence="2">ImmA/IrrE family metallo-endopeptidase</fullName>
    </submittedName>
</protein>
<keyword evidence="3" id="KW-1185">Reference proteome</keyword>
<evidence type="ECO:0000259" key="1">
    <source>
        <dbReference type="Pfam" id="PF06114"/>
    </source>
</evidence>
<comment type="caution">
    <text evidence="2">The sequence shown here is derived from an EMBL/GenBank/DDBJ whole genome shotgun (WGS) entry which is preliminary data.</text>
</comment>
<evidence type="ECO:0000313" key="3">
    <source>
        <dbReference type="Proteomes" id="UP001597568"/>
    </source>
</evidence>
<proteinExistence type="predicted"/>
<organism evidence="2 3">
    <name type="scientific">Kurthia populi</name>
    <dbReference type="NCBI Taxonomy" id="1562132"/>
    <lineage>
        <taxon>Bacteria</taxon>
        <taxon>Bacillati</taxon>
        <taxon>Bacillota</taxon>
        <taxon>Bacilli</taxon>
        <taxon>Bacillales</taxon>
        <taxon>Caryophanaceae</taxon>
        <taxon>Kurthia</taxon>
    </lineage>
</organism>
<evidence type="ECO:0000313" key="2">
    <source>
        <dbReference type="EMBL" id="MFD2869862.1"/>
    </source>
</evidence>
<accession>A0ABW5Y3F7</accession>
<name>A0ABW5Y3F7_9BACL</name>
<reference evidence="3" key="1">
    <citation type="journal article" date="2019" name="Int. J. Syst. Evol. Microbiol.">
        <title>The Global Catalogue of Microorganisms (GCM) 10K type strain sequencing project: providing services to taxonomists for standard genome sequencing and annotation.</title>
        <authorList>
            <consortium name="The Broad Institute Genomics Platform"/>
            <consortium name="The Broad Institute Genome Sequencing Center for Infectious Disease"/>
            <person name="Wu L."/>
            <person name="Ma J."/>
        </authorList>
    </citation>
    <scope>NUCLEOTIDE SEQUENCE [LARGE SCALE GENOMIC DNA]</scope>
    <source>
        <strain evidence="3">KCTC 33522</strain>
    </source>
</reference>
<dbReference type="Proteomes" id="UP001597568">
    <property type="component" value="Unassembled WGS sequence"/>
</dbReference>
<dbReference type="Pfam" id="PF06114">
    <property type="entry name" value="Peptidase_M78"/>
    <property type="match status" value="1"/>
</dbReference>
<dbReference type="RefSeq" id="WP_380148496.1">
    <property type="nucleotide sequence ID" value="NZ_JBHUOR010000129.1"/>
</dbReference>
<dbReference type="EMBL" id="JBHUOR010000129">
    <property type="protein sequence ID" value="MFD2869862.1"/>
    <property type="molecule type" value="Genomic_DNA"/>
</dbReference>